<proteinExistence type="predicted"/>
<evidence type="ECO:0000313" key="2">
    <source>
        <dbReference type="Proteomes" id="UP000566813"/>
    </source>
</evidence>
<keyword evidence="2" id="KW-1185">Reference proteome</keyword>
<protein>
    <submittedName>
        <fullName evidence="1">Uncharacterized protein</fullName>
    </submittedName>
</protein>
<dbReference type="AlphaFoldDB" id="A0A7X1FQD0"/>
<dbReference type="Proteomes" id="UP000566813">
    <property type="component" value="Unassembled WGS sequence"/>
</dbReference>
<name>A0A7X1FQD0_9SPHN</name>
<dbReference type="EMBL" id="JACLAW010000002">
    <property type="protein sequence ID" value="MBC2664492.1"/>
    <property type="molecule type" value="Genomic_DNA"/>
</dbReference>
<evidence type="ECO:0000313" key="1">
    <source>
        <dbReference type="EMBL" id="MBC2664492.1"/>
    </source>
</evidence>
<accession>A0A7X1FQD0</accession>
<comment type="caution">
    <text evidence="1">The sequence shown here is derived from an EMBL/GenBank/DDBJ whole genome shotgun (WGS) entry which is preliminary data.</text>
</comment>
<gene>
    <name evidence="1" type="ORF">H7F51_03045</name>
</gene>
<reference evidence="1 2" key="1">
    <citation type="submission" date="2020-08" db="EMBL/GenBank/DDBJ databases">
        <title>The genome sequence of type strain Novosphingobium flavum NBRC 111647.</title>
        <authorList>
            <person name="Liu Y."/>
        </authorList>
    </citation>
    <scope>NUCLEOTIDE SEQUENCE [LARGE SCALE GENOMIC DNA]</scope>
    <source>
        <strain evidence="1 2">NBRC 111647</strain>
    </source>
</reference>
<sequence length="98" mass="10446">MTVAALLAALLVGALYWVPLRQTALAGSAFGARIACSCRYVAGRALSDCRGDFEPGMAMVMLSEDEDARAVTARVPFFASQTATFREGQGCVLEPWRG</sequence>
<organism evidence="1 2">
    <name type="scientific">Novosphingobium flavum</name>
    <dbReference type="NCBI Taxonomy" id="1778672"/>
    <lineage>
        <taxon>Bacteria</taxon>
        <taxon>Pseudomonadati</taxon>
        <taxon>Pseudomonadota</taxon>
        <taxon>Alphaproteobacteria</taxon>
        <taxon>Sphingomonadales</taxon>
        <taxon>Sphingomonadaceae</taxon>
        <taxon>Novosphingobium</taxon>
    </lineage>
</organism>